<dbReference type="AlphaFoldDB" id="A0A5B7FIS6"/>
<dbReference type="Proteomes" id="UP000324222">
    <property type="component" value="Unassembled WGS sequence"/>
</dbReference>
<comment type="caution">
    <text evidence="1">The sequence shown here is derived from an EMBL/GenBank/DDBJ whole genome shotgun (WGS) entry which is preliminary data.</text>
</comment>
<protein>
    <submittedName>
        <fullName evidence="1">Uncharacterized protein</fullName>
    </submittedName>
</protein>
<gene>
    <name evidence="1" type="ORF">E2C01_039124</name>
</gene>
<proteinExistence type="predicted"/>
<evidence type="ECO:0000313" key="1">
    <source>
        <dbReference type="EMBL" id="MPC45427.1"/>
    </source>
</evidence>
<organism evidence="1 2">
    <name type="scientific">Portunus trituberculatus</name>
    <name type="common">Swimming crab</name>
    <name type="synonym">Neptunus trituberculatus</name>
    <dbReference type="NCBI Taxonomy" id="210409"/>
    <lineage>
        <taxon>Eukaryota</taxon>
        <taxon>Metazoa</taxon>
        <taxon>Ecdysozoa</taxon>
        <taxon>Arthropoda</taxon>
        <taxon>Crustacea</taxon>
        <taxon>Multicrustacea</taxon>
        <taxon>Malacostraca</taxon>
        <taxon>Eumalacostraca</taxon>
        <taxon>Eucarida</taxon>
        <taxon>Decapoda</taxon>
        <taxon>Pleocyemata</taxon>
        <taxon>Brachyura</taxon>
        <taxon>Eubrachyura</taxon>
        <taxon>Portunoidea</taxon>
        <taxon>Portunidae</taxon>
        <taxon>Portuninae</taxon>
        <taxon>Portunus</taxon>
    </lineage>
</organism>
<sequence>MEQNKKLIPENHQAQLQRHKNDKTGFCLYNPTPLQSSFVFLCGPAHPRQPNKRGVKGWYVHSDGHHNLSPKGGHVLLPAPPSLMERAVVVYPAGFLCPVSAASASSN</sequence>
<accession>A0A5B7FIS6</accession>
<reference evidence="1 2" key="1">
    <citation type="submission" date="2019-05" db="EMBL/GenBank/DDBJ databases">
        <title>Another draft genome of Portunus trituberculatus and its Hox gene families provides insights of decapod evolution.</title>
        <authorList>
            <person name="Jeong J.-H."/>
            <person name="Song I."/>
            <person name="Kim S."/>
            <person name="Choi T."/>
            <person name="Kim D."/>
            <person name="Ryu S."/>
            <person name="Kim W."/>
        </authorList>
    </citation>
    <scope>NUCLEOTIDE SEQUENCE [LARGE SCALE GENOMIC DNA]</scope>
    <source>
        <tissue evidence="1">Muscle</tissue>
    </source>
</reference>
<keyword evidence="2" id="KW-1185">Reference proteome</keyword>
<dbReference type="EMBL" id="VSRR010006725">
    <property type="protein sequence ID" value="MPC45427.1"/>
    <property type="molecule type" value="Genomic_DNA"/>
</dbReference>
<evidence type="ECO:0000313" key="2">
    <source>
        <dbReference type="Proteomes" id="UP000324222"/>
    </source>
</evidence>
<name>A0A5B7FIS6_PORTR</name>